<dbReference type="GO" id="GO:0005794">
    <property type="term" value="C:Golgi apparatus"/>
    <property type="evidence" value="ECO:0007669"/>
    <property type="project" value="TreeGrafter"/>
</dbReference>
<sequence>MCILLASSAHPKYSLILISNRDEFYERETQHTSLDQDGFVLCPIDLALNSDGTAKRGTWCGANKDGKIAVVLNLRHNGARQAGTCANPVFSRGSVPMRFLNDRSPFNEWNSFEKFAHKYPLIRNGDLNLFVGDCKNNKFTAMDSFGLSLPVLTAENPYLVISNDFIDSDNKWPKRQTAENLLRQLVTTSSNALEDQLIDQCLKLASNSECDENGDILKEQLTTNSIFIPPLAAQSDPNAGATLQCGKYYGTRSQIVILVSRSEPTMTFVERVLHDSDNDASAFSPAHPKQRVMFKMSLESDRNSGSFIN</sequence>
<dbReference type="AlphaFoldDB" id="A0A1G4K905"/>
<dbReference type="InterPro" id="IPR008551">
    <property type="entry name" value="TANGO2"/>
</dbReference>
<dbReference type="Pfam" id="PF05742">
    <property type="entry name" value="TANGO2"/>
    <property type="match status" value="1"/>
</dbReference>
<dbReference type="GO" id="GO:0009306">
    <property type="term" value="P:protein secretion"/>
    <property type="evidence" value="ECO:0007669"/>
    <property type="project" value="TreeGrafter"/>
</dbReference>
<gene>
    <name evidence="1" type="ORF">LAME_0G10242G</name>
</gene>
<evidence type="ECO:0000313" key="2">
    <source>
        <dbReference type="Proteomes" id="UP000191144"/>
    </source>
</evidence>
<evidence type="ECO:0000313" key="1">
    <source>
        <dbReference type="EMBL" id="SCV00518.1"/>
    </source>
</evidence>
<reference evidence="2" key="1">
    <citation type="submission" date="2016-03" db="EMBL/GenBank/DDBJ databases">
        <authorList>
            <person name="Devillers Hugo."/>
        </authorList>
    </citation>
    <scope>NUCLEOTIDE SEQUENCE [LARGE SCALE GENOMIC DNA]</scope>
</reference>
<dbReference type="EMBL" id="LT598484">
    <property type="protein sequence ID" value="SCV00518.1"/>
    <property type="molecule type" value="Genomic_DNA"/>
</dbReference>
<dbReference type="PANTHER" id="PTHR17985:SF8">
    <property type="entry name" value="TRANSPORT AND GOLGI ORGANIZATION PROTEIN 2 HOMOLOG"/>
    <property type="match status" value="1"/>
</dbReference>
<proteinExistence type="predicted"/>
<dbReference type="Proteomes" id="UP000191144">
    <property type="component" value="Chromosome G"/>
</dbReference>
<name>A0A1G4K905_9SACH</name>
<dbReference type="GO" id="GO:0007030">
    <property type="term" value="P:Golgi organization"/>
    <property type="evidence" value="ECO:0007669"/>
    <property type="project" value="TreeGrafter"/>
</dbReference>
<keyword evidence="2" id="KW-1185">Reference proteome</keyword>
<dbReference type="OrthoDB" id="191601at2759"/>
<organism evidence="1 2">
    <name type="scientific">Lachancea meyersii CBS 8951</name>
    <dbReference type="NCBI Taxonomy" id="1266667"/>
    <lineage>
        <taxon>Eukaryota</taxon>
        <taxon>Fungi</taxon>
        <taxon>Dikarya</taxon>
        <taxon>Ascomycota</taxon>
        <taxon>Saccharomycotina</taxon>
        <taxon>Saccharomycetes</taxon>
        <taxon>Saccharomycetales</taxon>
        <taxon>Saccharomycetaceae</taxon>
        <taxon>Lachancea</taxon>
    </lineage>
</organism>
<dbReference type="PANTHER" id="PTHR17985">
    <property type="entry name" value="SER/THR-RICH PROTEIN T10 IN DGCR REGION"/>
    <property type="match status" value="1"/>
</dbReference>
<protein>
    <submittedName>
        <fullName evidence="1">LAME_0G10242g1_1</fullName>
    </submittedName>
</protein>
<accession>A0A1G4K905</accession>